<dbReference type="SUPFAM" id="SSF52058">
    <property type="entry name" value="L domain-like"/>
    <property type="match status" value="1"/>
</dbReference>
<keyword evidence="3" id="KW-0677">Repeat</keyword>
<reference evidence="12" key="1">
    <citation type="submission" date="2024-10" db="EMBL/GenBank/DDBJ databases">
        <authorList>
            <person name="Ryan C."/>
        </authorList>
    </citation>
    <scope>NUCLEOTIDE SEQUENCE [LARGE SCALE GENOMIC DNA]</scope>
</reference>
<evidence type="ECO:0000256" key="5">
    <source>
        <dbReference type="ARBA" id="ARBA00022821"/>
    </source>
</evidence>
<dbReference type="Pfam" id="PF00931">
    <property type="entry name" value="NB-ARC"/>
    <property type="match status" value="1"/>
</dbReference>
<dbReference type="InterPro" id="IPR044974">
    <property type="entry name" value="Disease_R_plants"/>
</dbReference>
<dbReference type="InterPro" id="IPR002182">
    <property type="entry name" value="NB-ARC"/>
</dbReference>
<dbReference type="InterPro" id="IPR058922">
    <property type="entry name" value="WHD_DRP"/>
</dbReference>
<dbReference type="InterPro" id="IPR055414">
    <property type="entry name" value="LRR_R13L4/SHOC2-like"/>
</dbReference>
<dbReference type="Pfam" id="PF18052">
    <property type="entry name" value="Rx_N"/>
    <property type="match status" value="1"/>
</dbReference>
<evidence type="ECO:0000259" key="11">
    <source>
        <dbReference type="Pfam" id="PF23598"/>
    </source>
</evidence>
<keyword evidence="13" id="KW-1185">Reference proteome</keyword>
<organism evidence="12 13">
    <name type="scientific">Urochloa decumbens</name>
    <dbReference type="NCBI Taxonomy" id="240449"/>
    <lineage>
        <taxon>Eukaryota</taxon>
        <taxon>Viridiplantae</taxon>
        <taxon>Streptophyta</taxon>
        <taxon>Embryophyta</taxon>
        <taxon>Tracheophyta</taxon>
        <taxon>Spermatophyta</taxon>
        <taxon>Magnoliopsida</taxon>
        <taxon>Liliopsida</taxon>
        <taxon>Poales</taxon>
        <taxon>Poaceae</taxon>
        <taxon>PACMAD clade</taxon>
        <taxon>Panicoideae</taxon>
        <taxon>Panicodae</taxon>
        <taxon>Paniceae</taxon>
        <taxon>Melinidinae</taxon>
        <taxon>Urochloa</taxon>
    </lineage>
</organism>
<evidence type="ECO:0008006" key="14">
    <source>
        <dbReference type="Google" id="ProtNLM"/>
    </source>
</evidence>
<gene>
    <name evidence="12" type="ORF">URODEC1_LOCUS60206</name>
</gene>
<keyword evidence="4" id="KW-0547">Nucleotide-binding</keyword>
<dbReference type="Gene3D" id="1.10.10.10">
    <property type="entry name" value="Winged helix-like DNA-binding domain superfamily/Winged helix DNA-binding domain"/>
    <property type="match status" value="1"/>
</dbReference>
<dbReference type="InterPro" id="IPR036388">
    <property type="entry name" value="WH-like_DNA-bd_sf"/>
</dbReference>
<keyword evidence="5" id="KW-0611">Plant defense</keyword>
<dbReference type="Pfam" id="PF23598">
    <property type="entry name" value="LRR_14"/>
    <property type="match status" value="1"/>
</dbReference>
<evidence type="ECO:0000256" key="7">
    <source>
        <dbReference type="SAM" id="MobiDB-lite"/>
    </source>
</evidence>
<dbReference type="InterPro" id="IPR038005">
    <property type="entry name" value="RX-like_CC"/>
</dbReference>
<evidence type="ECO:0000313" key="12">
    <source>
        <dbReference type="EMBL" id="CAL4990319.1"/>
    </source>
</evidence>
<evidence type="ECO:0000256" key="1">
    <source>
        <dbReference type="ARBA" id="ARBA00008894"/>
    </source>
</evidence>
<dbReference type="GO" id="GO:0000166">
    <property type="term" value="F:nucleotide binding"/>
    <property type="evidence" value="ECO:0007669"/>
    <property type="project" value="UniProtKB-KW"/>
</dbReference>
<dbReference type="GO" id="GO:0006952">
    <property type="term" value="P:defense response"/>
    <property type="evidence" value="ECO:0007669"/>
    <property type="project" value="UniProtKB-KW"/>
</dbReference>
<evidence type="ECO:0000259" key="10">
    <source>
        <dbReference type="Pfam" id="PF23559"/>
    </source>
</evidence>
<dbReference type="SUPFAM" id="SSF52540">
    <property type="entry name" value="P-loop containing nucleoside triphosphate hydrolases"/>
    <property type="match status" value="1"/>
</dbReference>
<evidence type="ECO:0000259" key="9">
    <source>
        <dbReference type="Pfam" id="PF18052"/>
    </source>
</evidence>
<evidence type="ECO:0000256" key="4">
    <source>
        <dbReference type="ARBA" id="ARBA00022741"/>
    </source>
</evidence>
<evidence type="ECO:0000313" key="13">
    <source>
        <dbReference type="Proteomes" id="UP001497457"/>
    </source>
</evidence>
<keyword evidence="6" id="KW-0175">Coiled coil</keyword>
<dbReference type="Proteomes" id="UP001497457">
    <property type="component" value="Chromosome 24b"/>
</dbReference>
<dbReference type="Gene3D" id="3.80.10.10">
    <property type="entry name" value="Ribonuclease Inhibitor"/>
    <property type="match status" value="1"/>
</dbReference>
<dbReference type="InterPro" id="IPR027417">
    <property type="entry name" value="P-loop_NTPase"/>
</dbReference>
<protein>
    <recommendedName>
        <fullName evidence="14">Rx N-terminal domain-containing protein</fullName>
    </recommendedName>
</protein>
<name>A0ABC9AZ05_9POAL</name>
<accession>A0ABC9AZ05</accession>
<proteinExistence type="inferred from homology"/>
<dbReference type="GO" id="GO:0051707">
    <property type="term" value="P:response to other organism"/>
    <property type="evidence" value="ECO:0007669"/>
    <property type="project" value="UniProtKB-ARBA"/>
</dbReference>
<keyword evidence="2" id="KW-0433">Leucine-rich repeat</keyword>
<feature type="domain" description="NB-ARC" evidence="8">
    <location>
        <begin position="186"/>
        <end position="302"/>
    </location>
</feature>
<evidence type="ECO:0000259" key="8">
    <source>
        <dbReference type="Pfam" id="PF00931"/>
    </source>
</evidence>
<feature type="domain" description="Disease resistance R13L4/SHOC-2-like LRR" evidence="11">
    <location>
        <begin position="576"/>
        <end position="884"/>
    </location>
</feature>
<dbReference type="InterPro" id="IPR032675">
    <property type="entry name" value="LRR_dom_sf"/>
</dbReference>
<dbReference type="PANTHER" id="PTHR23155">
    <property type="entry name" value="DISEASE RESISTANCE PROTEIN RP"/>
    <property type="match status" value="1"/>
</dbReference>
<dbReference type="EMBL" id="OZ075134">
    <property type="protein sequence ID" value="CAL4990319.1"/>
    <property type="molecule type" value="Genomic_DNA"/>
</dbReference>
<dbReference type="PANTHER" id="PTHR23155:SF1062">
    <property type="entry name" value="OS11G0579400 PROTEIN"/>
    <property type="match status" value="1"/>
</dbReference>
<dbReference type="AlphaFoldDB" id="A0ABC9AZ05"/>
<dbReference type="Gene3D" id="3.40.50.300">
    <property type="entry name" value="P-loop containing nucleotide triphosphate hydrolases"/>
    <property type="match status" value="1"/>
</dbReference>
<evidence type="ECO:0000256" key="6">
    <source>
        <dbReference type="ARBA" id="ARBA00023054"/>
    </source>
</evidence>
<feature type="region of interest" description="Disordered" evidence="7">
    <location>
        <begin position="143"/>
        <end position="171"/>
    </location>
</feature>
<dbReference type="Pfam" id="PF23559">
    <property type="entry name" value="WHD_DRP"/>
    <property type="match status" value="1"/>
</dbReference>
<dbReference type="Gene3D" id="1.20.5.4130">
    <property type="match status" value="1"/>
</dbReference>
<dbReference type="InterPro" id="IPR041118">
    <property type="entry name" value="Rx_N"/>
</dbReference>
<sequence length="890" mass="99920">MDAQGALNSLLGRLTAVLVNEAQLLGGVRGDVEFIKDEMESMNGLLLHLSEAQHRDHQVQAWMKQVVSLTRDCGGNVELYVHYGGGSRPAGGQGLLGYLLRIPRLVRTLPVRRRIATRIRELKTRAREVGERRLRYGATVPDAQLDHYGPTCVDDRPTPQPRSPDEEEDLRKRELLESLPETVEEGAKQVLEWLLEDAERWPRAMAIEGPGRRVEPTAIARMVYEHSSLVNLFDVRAWVDFGGLNKSFDEVCSEILAQLVPTLAEPPEVSLSEIWDKLSLFDKVTALLTGKRFIIVLGNALSSGVVQTMIDGFCWQCDCNAGSALIATRNDDEHYPGLSGISKILDVSALYLECLDRRAFDVACYYGRHIVPKILKKCGYLDALAPHMFLRHLYASTNCSETQMLCRDLDNHISGGIQIMLRFCFKDLPAHYKSCLVYLSIFPEDQIIGRTCLLRRWVAEGLINERNTHRFKGNGRHGMTTLDDEAELIFDSLIIRGFLYPEETSAAGKIKTFTVPDFVHKFIVGDFSFSDTCLPPDLAYRLSINSTIELHEASCNNDRPFGGILTLLESITGSFQWQLLKVLDLQGCKGLKKKHMKNICKILLLLKFLSLRGTDVVELPKQIEKLQRLETLDIRQTMVQKLPTTFFMLQMLRHLLAGHKEPSDHNLQVHLPRGIQRMKKLQVLSCVEVSNNDDYLHDLGHLLQLRKLGVILQDEKGLSLLFQQIEKLHSCLRSLSIRINQPRVINTPDAQAASALVTPPRLLQSLKISGITNGLPLWIADLDQLQEITLSNTHLGEDATCILGNLRILRCLKLLQESYAECNLNFQAEEFQSLRSLVVVNSGITRISFNTGAAPNLKMVYWSSTATGVLSGVENLPKLNKLELNGATAT</sequence>
<evidence type="ECO:0000256" key="3">
    <source>
        <dbReference type="ARBA" id="ARBA00022737"/>
    </source>
</evidence>
<feature type="domain" description="Disease resistance N-terminal" evidence="9">
    <location>
        <begin position="6"/>
        <end position="73"/>
    </location>
</feature>
<dbReference type="CDD" id="cd14798">
    <property type="entry name" value="RX-CC_like"/>
    <property type="match status" value="1"/>
</dbReference>
<comment type="similarity">
    <text evidence="1">Belongs to the disease resistance NB-LRR family.</text>
</comment>
<evidence type="ECO:0000256" key="2">
    <source>
        <dbReference type="ARBA" id="ARBA00022614"/>
    </source>
</evidence>
<feature type="domain" description="Disease resistance protein winged helix" evidence="10">
    <location>
        <begin position="441"/>
        <end position="523"/>
    </location>
</feature>